<evidence type="ECO:0000256" key="1">
    <source>
        <dbReference type="SAM" id="Coils"/>
    </source>
</evidence>
<keyword evidence="3" id="KW-1185">Reference proteome</keyword>
<dbReference type="AlphaFoldDB" id="A0A6A4GUU3"/>
<feature type="coiled-coil region" evidence="1">
    <location>
        <begin position="72"/>
        <end position="102"/>
    </location>
</feature>
<dbReference type="Proteomes" id="UP000799118">
    <property type="component" value="Unassembled WGS sequence"/>
</dbReference>
<gene>
    <name evidence="2" type="ORF">BT96DRAFT_947024</name>
</gene>
<reference evidence="2" key="1">
    <citation type="journal article" date="2019" name="Environ. Microbiol.">
        <title>Fungal ecological strategies reflected in gene transcription - a case study of two litter decomposers.</title>
        <authorList>
            <person name="Barbi F."/>
            <person name="Kohler A."/>
            <person name="Barry K."/>
            <person name="Baskaran P."/>
            <person name="Daum C."/>
            <person name="Fauchery L."/>
            <person name="Ihrmark K."/>
            <person name="Kuo A."/>
            <person name="LaButti K."/>
            <person name="Lipzen A."/>
            <person name="Morin E."/>
            <person name="Grigoriev I.V."/>
            <person name="Henrissat B."/>
            <person name="Lindahl B."/>
            <person name="Martin F."/>
        </authorList>
    </citation>
    <scope>NUCLEOTIDE SEQUENCE</scope>
    <source>
        <strain evidence="2">JB14</strain>
    </source>
</reference>
<evidence type="ECO:0000313" key="2">
    <source>
        <dbReference type="EMBL" id="KAE9389226.1"/>
    </source>
</evidence>
<accession>A0A6A4GUU3</accession>
<sequence length="110" mass="12467">MSLTLLSGPASNQKLKNTSAVYRCSEKARDHSASQPTFTGVQVQERLIEIDTKIEAKKRRIAAATKTHAMHLSKAQESKKKLEDEGRELKEYELALEELRDLELISWSLL</sequence>
<proteinExistence type="predicted"/>
<keyword evidence="1" id="KW-0175">Coiled coil</keyword>
<name>A0A6A4GUU3_9AGAR</name>
<organism evidence="2 3">
    <name type="scientific">Gymnopus androsaceus JB14</name>
    <dbReference type="NCBI Taxonomy" id="1447944"/>
    <lineage>
        <taxon>Eukaryota</taxon>
        <taxon>Fungi</taxon>
        <taxon>Dikarya</taxon>
        <taxon>Basidiomycota</taxon>
        <taxon>Agaricomycotina</taxon>
        <taxon>Agaricomycetes</taxon>
        <taxon>Agaricomycetidae</taxon>
        <taxon>Agaricales</taxon>
        <taxon>Marasmiineae</taxon>
        <taxon>Omphalotaceae</taxon>
        <taxon>Gymnopus</taxon>
    </lineage>
</organism>
<evidence type="ECO:0000313" key="3">
    <source>
        <dbReference type="Proteomes" id="UP000799118"/>
    </source>
</evidence>
<dbReference type="EMBL" id="ML769706">
    <property type="protein sequence ID" value="KAE9389226.1"/>
    <property type="molecule type" value="Genomic_DNA"/>
</dbReference>
<protein>
    <submittedName>
        <fullName evidence="2">Uncharacterized protein</fullName>
    </submittedName>
</protein>